<gene>
    <name evidence="2" type="ORF">ACFSSB_03020</name>
</gene>
<reference evidence="3" key="1">
    <citation type="journal article" date="2019" name="Int. J. Syst. Evol. Microbiol.">
        <title>The Global Catalogue of Microorganisms (GCM) 10K type strain sequencing project: providing services to taxonomists for standard genome sequencing and annotation.</title>
        <authorList>
            <consortium name="The Broad Institute Genomics Platform"/>
            <consortium name="The Broad Institute Genome Sequencing Center for Infectious Disease"/>
            <person name="Wu L."/>
            <person name="Ma J."/>
        </authorList>
    </citation>
    <scope>NUCLEOTIDE SEQUENCE [LARGE SCALE GENOMIC DNA]</scope>
    <source>
        <strain evidence="3">KCTC 42808</strain>
    </source>
</reference>
<sequence length="315" mass="35434">MKLKQQHKTILIVKPEFSSNIQLEENFLLLKNSYQKHGIDVDIIAYNMLPSYSEIQRQVKNQDAVLLIGDAKFFPKNALKFPFITTKDNKKIPISWFPLRNSKDLLTFTKTVYQVHSRKQERCAIALLSQRHPRFTRIVDRMATILKTPNVSPYKWSSDLLLRESMIEGLESGLGLATYFGHGRPIGWVGYYGLRSHHFNSQNTKPVGALLSLCCKTASRKNISISFCEQLVLDGKTAVSFGAVDSTLHTDNTRWSVGITKALIGGASTIAELIIEAIPKNLSAYTHYRLIGDPLAPIYSTNKAATFANSIKLYP</sequence>
<accession>A0ABW5JXT9</accession>
<dbReference type="InterPro" id="IPR001769">
    <property type="entry name" value="Gingipain"/>
</dbReference>
<dbReference type="Gene3D" id="3.40.50.1460">
    <property type="match status" value="1"/>
</dbReference>
<organism evidence="2 3">
    <name type="scientific">Lacinutrix gracilariae</name>
    <dbReference type="NCBI Taxonomy" id="1747198"/>
    <lineage>
        <taxon>Bacteria</taxon>
        <taxon>Pseudomonadati</taxon>
        <taxon>Bacteroidota</taxon>
        <taxon>Flavobacteriia</taxon>
        <taxon>Flavobacteriales</taxon>
        <taxon>Flavobacteriaceae</taxon>
        <taxon>Lacinutrix</taxon>
    </lineage>
</organism>
<evidence type="ECO:0000313" key="2">
    <source>
        <dbReference type="EMBL" id="MFD2541277.1"/>
    </source>
</evidence>
<protein>
    <submittedName>
        <fullName evidence="2">C25 family cysteine peptidase</fullName>
    </submittedName>
</protein>
<dbReference type="RefSeq" id="WP_379900815.1">
    <property type="nucleotide sequence ID" value="NZ_JBHULM010000007.1"/>
</dbReference>
<dbReference type="Pfam" id="PF01364">
    <property type="entry name" value="Peptidase_C25"/>
    <property type="match status" value="1"/>
</dbReference>
<dbReference type="InterPro" id="IPR029030">
    <property type="entry name" value="Caspase-like_dom_sf"/>
</dbReference>
<feature type="domain" description="Gingipain" evidence="1">
    <location>
        <begin position="155"/>
        <end position="296"/>
    </location>
</feature>
<dbReference type="EMBL" id="JBHULM010000007">
    <property type="protein sequence ID" value="MFD2541277.1"/>
    <property type="molecule type" value="Genomic_DNA"/>
</dbReference>
<name>A0ABW5JXT9_9FLAO</name>
<evidence type="ECO:0000259" key="1">
    <source>
        <dbReference type="Pfam" id="PF01364"/>
    </source>
</evidence>
<dbReference type="SUPFAM" id="SSF52129">
    <property type="entry name" value="Caspase-like"/>
    <property type="match status" value="1"/>
</dbReference>
<comment type="caution">
    <text evidence="2">The sequence shown here is derived from an EMBL/GenBank/DDBJ whole genome shotgun (WGS) entry which is preliminary data.</text>
</comment>
<keyword evidence="3" id="KW-1185">Reference proteome</keyword>
<dbReference type="Proteomes" id="UP001597467">
    <property type="component" value="Unassembled WGS sequence"/>
</dbReference>
<proteinExistence type="predicted"/>
<evidence type="ECO:0000313" key="3">
    <source>
        <dbReference type="Proteomes" id="UP001597467"/>
    </source>
</evidence>